<evidence type="ECO:0000256" key="12">
    <source>
        <dbReference type="SAM" id="MobiDB-lite"/>
    </source>
</evidence>
<dbReference type="InterPro" id="IPR004358">
    <property type="entry name" value="Sig_transdc_His_kin-like_C"/>
</dbReference>
<feature type="transmembrane region" description="Helical" evidence="13">
    <location>
        <begin position="121"/>
        <end position="139"/>
    </location>
</feature>
<dbReference type="SMART" id="SM00387">
    <property type="entry name" value="HATPase_c"/>
    <property type="match status" value="1"/>
</dbReference>
<dbReference type="SMART" id="SM00304">
    <property type="entry name" value="HAMP"/>
    <property type="match status" value="1"/>
</dbReference>
<proteinExistence type="predicted"/>
<dbReference type="STRING" id="1935.B1H20_27685"/>
<evidence type="ECO:0000256" key="2">
    <source>
        <dbReference type="ARBA" id="ARBA00004141"/>
    </source>
</evidence>
<feature type="compositionally biased region" description="Pro residues" evidence="12">
    <location>
        <begin position="1"/>
        <end position="15"/>
    </location>
</feature>
<dbReference type="Gene3D" id="3.30.565.10">
    <property type="entry name" value="Histidine kinase-like ATPase, C-terminal domain"/>
    <property type="match status" value="1"/>
</dbReference>
<dbReference type="InterPro" id="IPR005467">
    <property type="entry name" value="His_kinase_dom"/>
</dbReference>
<dbReference type="InterPro" id="IPR036890">
    <property type="entry name" value="HATPase_C_sf"/>
</dbReference>
<evidence type="ECO:0000259" key="14">
    <source>
        <dbReference type="PROSITE" id="PS50109"/>
    </source>
</evidence>
<dbReference type="RefSeq" id="WP_030298598.1">
    <property type="nucleotide sequence ID" value="NZ_CP020570.1"/>
</dbReference>
<dbReference type="SUPFAM" id="SSF47384">
    <property type="entry name" value="Homodimeric domain of signal transducing histidine kinase"/>
    <property type="match status" value="1"/>
</dbReference>
<evidence type="ECO:0000313" key="16">
    <source>
        <dbReference type="EMBL" id="ARF64756.1"/>
    </source>
</evidence>
<evidence type="ECO:0000256" key="3">
    <source>
        <dbReference type="ARBA" id="ARBA00004236"/>
    </source>
</evidence>
<keyword evidence="9 13" id="KW-1133">Transmembrane helix</keyword>
<evidence type="ECO:0000256" key="11">
    <source>
        <dbReference type="ARBA" id="ARBA00023136"/>
    </source>
</evidence>
<dbReference type="Pfam" id="PF02518">
    <property type="entry name" value="HATPase_c"/>
    <property type="match status" value="1"/>
</dbReference>
<dbReference type="Pfam" id="PF00512">
    <property type="entry name" value="HisKA"/>
    <property type="match status" value="1"/>
</dbReference>
<dbReference type="SUPFAM" id="SSF55874">
    <property type="entry name" value="ATPase domain of HSP90 chaperone/DNA topoisomerase II/histidine kinase"/>
    <property type="match status" value="1"/>
</dbReference>
<dbReference type="EMBL" id="CP020570">
    <property type="protein sequence ID" value="ARF64756.1"/>
    <property type="molecule type" value="Genomic_DNA"/>
</dbReference>
<keyword evidence="10" id="KW-0902">Two-component regulatory system</keyword>
<keyword evidence="8 16" id="KW-0418">Kinase</keyword>
<dbReference type="InterPro" id="IPR050428">
    <property type="entry name" value="TCS_sensor_his_kinase"/>
</dbReference>
<accession>A0A1V0UI32</accession>
<dbReference type="GO" id="GO:0000155">
    <property type="term" value="F:phosphorelay sensor kinase activity"/>
    <property type="evidence" value="ECO:0007669"/>
    <property type="project" value="InterPro"/>
</dbReference>
<evidence type="ECO:0000256" key="5">
    <source>
        <dbReference type="ARBA" id="ARBA00022553"/>
    </source>
</evidence>
<evidence type="ECO:0000313" key="17">
    <source>
        <dbReference type="Proteomes" id="UP000192445"/>
    </source>
</evidence>
<dbReference type="AlphaFoldDB" id="A0A1V0UI32"/>
<feature type="domain" description="HAMP" evidence="15">
    <location>
        <begin position="140"/>
        <end position="193"/>
    </location>
</feature>
<evidence type="ECO:0000256" key="10">
    <source>
        <dbReference type="ARBA" id="ARBA00023012"/>
    </source>
</evidence>
<evidence type="ECO:0000256" key="4">
    <source>
        <dbReference type="ARBA" id="ARBA00012438"/>
    </source>
</evidence>
<dbReference type="Gene3D" id="1.10.287.130">
    <property type="match status" value="1"/>
</dbReference>
<name>A0A1V0UI32_STRVN</name>
<dbReference type="InterPro" id="IPR003660">
    <property type="entry name" value="HAMP_dom"/>
</dbReference>
<dbReference type="SUPFAM" id="SSF158472">
    <property type="entry name" value="HAMP domain-like"/>
    <property type="match status" value="1"/>
</dbReference>
<dbReference type="CDD" id="cd00082">
    <property type="entry name" value="HisKA"/>
    <property type="match status" value="1"/>
</dbReference>
<dbReference type="PROSITE" id="PS50109">
    <property type="entry name" value="HIS_KIN"/>
    <property type="match status" value="1"/>
</dbReference>
<evidence type="ECO:0000256" key="9">
    <source>
        <dbReference type="ARBA" id="ARBA00022989"/>
    </source>
</evidence>
<dbReference type="InterPro" id="IPR036097">
    <property type="entry name" value="HisK_dim/P_sf"/>
</dbReference>
<dbReference type="SMART" id="SM00388">
    <property type="entry name" value="HisKA"/>
    <property type="match status" value="1"/>
</dbReference>
<dbReference type="InterPro" id="IPR003661">
    <property type="entry name" value="HisK_dim/P_dom"/>
</dbReference>
<gene>
    <name evidence="16" type="ORF">B1H20_27685</name>
</gene>
<evidence type="ECO:0000259" key="15">
    <source>
        <dbReference type="PROSITE" id="PS50885"/>
    </source>
</evidence>
<reference evidence="16 17" key="1">
    <citation type="submission" date="2017-03" db="EMBL/GenBank/DDBJ databases">
        <title>Complete Genome Sequence of a natural compounds producer, Streptomyces violaceus S21.</title>
        <authorList>
            <person name="Zhong C."/>
            <person name="Zhao Z."/>
            <person name="Fu J."/>
            <person name="Zong G."/>
            <person name="Qin R."/>
            <person name="Cao G."/>
        </authorList>
    </citation>
    <scope>NUCLEOTIDE SEQUENCE [LARGE SCALE GENOMIC DNA]</scope>
    <source>
        <strain evidence="16 17">S21</strain>
    </source>
</reference>
<keyword evidence="6" id="KW-0808">Transferase</keyword>
<evidence type="ECO:0000256" key="6">
    <source>
        <dbReference type="ARBA" id="ARBA00022679"/>
    </source>
</evidence>
<evidence type="ECO:0000256" key="1">
    <source>
        <dbReference type="ARBA" id="ARBA00000085"/>
    </source>
</evidence>
<sequence>MATTPEPPAAPPKPTWEPKQHEPPYPWLRPTIRIRLTLLYGGMFLIAGIVLLSIIYMLAAQALHDAGSLELKVGGTNVLIASDTCPQLSSATNIDQVNETIKACTAAQRQHALDTLLNRSLLALVGLSVIAFAFGYAMAGRVLSPLGRITRTARRVAGTDLTRRIELDGPDDELKELADTFDDMLDRLERAFTAQQRFVGNASHELRTPLAINRTLLEVHLSDPGAPPELHQLGKTLLATNERSEQLVEGLLLLARSDNQIVERKPVDLAEVAERAIDQTRAEAVEKGVEIRGERGSAVVQGNGVLLERIALNLVQNAVRYNVPEDGWVEVATEVRHGQALLTVSNSGPVVPAYEVDNLFEPFRRLRTERTGSDKGVGLGLSIARSVARAHGGRIIAEPREGGGLVMRVTLPV</sequence>
<comment type="catalytic activity">
    <reaction evidence="1">
        <text>ATP + protein L-histidine = ADP + protein N-phospho-L-histidine.</text>
        <dbReference type="EC" id="2.7.13.3"/>
    </reaction>
</comment>
<keyword evidence="11 13" id="KW-0472">Membrane</keyword>
<comment type="subcellular location">
    <subcellularLocation>
        <location evidence="3">Cell membrane</location>
    </subcellularLocation>
    <subcellularLocation>
        <location evidence="2">Membrane</location>
        <topology evidence="2">Multi-pass membrane protein</topology>
    </subcellularLocation>
</comment>
<feature type="region of interest" description="Disordered" evidence="12">
    <location>
        <begin position="1"/>
        <end position="22"/>
    </location>
</feature>
<dbReference type="KEGG" id="svu:B1H20_27685"/>
<organism evidence="16 17">
    <name type="scientific">Streptomyces violaceoruber</name>
    <dbReference type="NCBI Taxonomy" id="1935"/>
    <lineage>
        <taxon>Bacteria</taxon>
        <taxon>Bacillati</taxon>
        <taxon>Actinomycetota</taxon>
        <taxon>Actinomycetes</taxon>
        <taxon>Kitasatosporales</taxon>
        <taxon>Streptomycetaceae</taxon>
        <taxon>Streptomyces</taxon>
        <taxon>Streptomyces violaceoruber group</taxon>
    </lineage>
</organism>
<dbReference type="EC" id="2.7.13.3" evidence="4"/>
<dbReference type="PROSITE" id="PS50885">
    <property type="entry name" value="HAMP"/>
    <property type="match status" value="1"/>
</dbReference>
<dbReference type="Gene3D" id="6.10.340.10">
    <property type="match status" value="1"/>
</dbReference>
<dbReference type="InterPro" id="IPR003594">
    <property type="entry name" value="HATPase_dom"/>
</dbReference>
<feature type="domain" description="Histidine kinase" evidence="14">
    <location>
        <begin position="201"/>
        <end position="413"/>
    </location>
</feature>
<dbReference type="CDD" id="cd06225">
    <property type="entry name" value="HAMP"/>
    <property type="match status" value="1"/>
</dbReference>
<dbReference type="PANTHER" id="PTHR45436">
    <property type="entry name" value="SENSOR HISTIDINE KINASE YKOH"/>
    <property type="match status" value="1"/>
</dbReference>
<dbReference type="PRINTS" id="PR00344">
    <property type="entry name" value="BCTRLSENSOR"/>
</dbReference>
<evidence type="ECO:0000256" key="13">
    <source>
        <dbReference type="SAM" id="Phobius"/>
    </source>
</evidence>
<feature type="transmembrane region" description="Helical" evidence="13">
    <location>
        <begin position="38"/>
        <end position="59"/>
    </location>
</feature>
<evidence type="ECO:0000256" key="7">
    <source>
        <dbReference type="ARBA" id="ARBA00022692"/>
    </source>
</evidence>
<protein>
    <recommendedName>
        <fullName evidence="4">histidine kinase</fullName>
        <ecNumber evidence="4">2.7.13.3</ecNumber>
    </recommendedName>
</protein>
<dbReference type="Pfam" id="PF00672">
    <property type="entry name" value="HAMP"/>
    <property type="match status" value="1"/>
</dbReference>
<keyword evidence="7 13" id="KW-0812">Transmembrane</keyword>
<dbReference type="PANTHER" id="PTHR45436:SF15">
    <property type="entry name" value="SENSOR HISTIDINE KINASE CUSS"/>
    <property type="match status" value="1"/>
</dbReference>
<dbReference type="GO" id="GO:0005886">
    <property type="term" value="C:plasma membrane"/>
    <property type="evidence" value="ECO:0007669"/>
    <property type="project" value="UniProtKB-SubCell"/>
</dbReference>
<keyword evidence="5" id="KW-0597">Phosphoprotein</keyword>
<dbReference type="CDD" id="cd00075">
    <property type="entry name" value="HATPase"/>
    <property type="match status" value="1"/>
</dbReference>
<evidence type="ECO:0000256" key="8">
    <source>
        <dbReference type="ARBA" id="ARBA00022777"/>
    </source>
</evidence>
<dbReference type="Proteomes" id="UP000192445">
    <property type="component" value="Chromosome"/>
</dbReference>
<dbReference type="OrthoDB" id="9786919at2"/>